<keyword evidence="2" id="KW-1185">Reference proteome</keyword>
<proteinExistence type="predicted"/>
<evidence type="ECO:0000313" key="2">
    <source>
        <dbReference type="Proteomes" id="UP001056120"/>
    </source>
</evidence>
<name>A0ACB9K2U7_9ASTR</name>
<comment type="caution">
    <text evidence="1">The sequence shown here is derived from an EMBL/GenBank/DDBJ whole genome shotgun (WGS) entry which is preliminary data.</text>
</comment>
<accession>A0ACB9K2U7</accession>
<reference evidence="1 2" key="2">
    <citation type="journal article" date="2022" name="Mol. Ecol. Resour.">
        <title>The genomes of chicory, endive, great burdock and yacon provide insights into Asteraceae paleo-polyploidization history and plant inulin production.</title>
        <authorList>
            <person name="Fan W."/>
            <person name="Wang S."/>
            <person name="Wang H."/>
            <person name="Wang A."/>
            <person name="Jiang F."/>
            <person name="Liu H."/>
            <person name="Zhao H."/>
            <person name="Xu D."/>
            <person name="Zhang Y."/>
        </authorList>
    </citation>
    <scope>NUCLEOTIDE SEQUENCE [LARGE SCALE GENOMIC DNA]</scope>
    <source>
        <strain evidence="2">cv. Yunnan</strain>
        <tissue evidence="1">Leaves</tissue>
    </source>
</reference>
<reference evidence="2" key="1">
    <citation type="journal article" date="2022" name="Mol. Ecol. Resour.">
        <title>The genomes of chicory, endive, great burdock and yacon provide insights into Asteraceae palaeo-polyploidization history and plant inulin production.</title>
        <authorList>
            <person name="Fan W."/>
            <person name="Wang S."/>
            <person name="Wang H."/>
            <person name="Wang A."/>
            <person name="Jiang F."/>
            <person name="Liu H."/>
            <person name="Zhao H."/>
            <person name="Xu D."/>
            <person name="Zhang Y."/>
        </authorList>
    </citation>
    <scope>NUCLEOTIDE SEQUENCE [LARGE SCALE GENOMIC DNA]</scope>
    <source>
        <strain evidence="2">cv. Yunnan</strain>
    </source>
</reference>
<protein>
    <submittedName>
        <fullName evidence="1">Uncharacterized protein</fullName>
    </submittedName>
</protein>
<organism evidence="1 2">
    <name type="scientific">Smallanthus sonchifolius</name>
    <dbReference type="NCBI Taxonomy" id="185202"/>
    <lineage>
        <taxon>Eukaryota</taxon>
        <taxon>Viridiplantae</taxon>
        <taxon>Streptophyta</taxon>
        <taxon>Embryophyta</taxon>
        <taxon>Tracheophyta</taxon>
        <taxon>Spermatophyta</taxon>
        <taxon>Magnoliopsida</taxon>
        <taxon>eudicotyledons</taxon>
        <taxon>Gunneridae</taxon>
        <taxon>Pentapetalae</taxon>
        <taxon>asterids</taxon>
        <taxon>campanulids</taxon>
        <taxon>Asterales</taxon>
        <taxon>Asteraceae</taxon>
        <taxon>Asteroideae</taxon>
        <taxon>Heliantheae alliance</taxon>
        <taxon>Millerieae</taxon>
        <taxon>Smallanthus</taxon>
    </lineage>
</organism>
<dbReference type="Proteomes" id="UP001056120">
    <property type="component" value="Linkage Group LG01"/>
</dbReference>
<sequence length="192" mass="21107">MIESQKATCLDASLSDTGKGKSKSYDSEVFHGFHLVKGKFGHDMKDYHVAEYITIQGHVLGLFAIFYGHLGDPLPKANGIAKAGAEMMMTVSCAKTQGLTAFVRGFGYDENFDNVRSALEELFGQRVKISRMSILKDYDSGGPKWKVLFYVTRIHVLVRNHSTSVLLEVLAKLGGERGYNLSGFSDGGGWTD</sequence>
<dbReference type="EMBL" id="CM042018">
    <property type="protein sequence ID" value="KAI3826596.1"/>
    <property type="molecule type" value="Genomic_DNA"/>
</dbReference>
<gene>
    <name evidence="1" type="ORF">L1987_00644</name>
</gene>
<evidence type="ECO:0000313" key="1">
    <source>
        <dbReference type="EMBL" id="KAI3826596.1"/>
    </source>
</evidence>